<reference evidence="3" key="1">
    <citation type="submission" date="2020-07" db="EMBL/GenBank/DDBJ databases">
        <authorList>
            <person name="Lin J."/>
        </authorList>
    </citation>
    <scope>NUCLEOTIDE SEQUENCE</scope>
</reference>
<keyword evidence="1" id="KW-0472">Membrane</keyword>
<organism evidence="3">
    <name type="scientific">Ananas comosus var. bracteatus</name>
    <name type="common">red pineapple</name>
    <dbReference type="NCBI Taxonomy" id="296719"/>
    <lineage>
        <taxon>Eukaryota</taxon>
        <taxon>Viridiplantae</taxon>
        <taxon>Streptophyta</taxon>
        <taxon>Embryophyta</taxon>
        <taxon>Tracheophyta</taxon>
        <taxon>Spermatophyta</taxon>
        <taxon>Magnoliopsida</taxon>
        <taxon>Liliopsida</taxon>
        <taxon>Poales</taxon>
        <taxon>Bromeliaceae</taxon>
        <taxon>Bromelioideae</taxon>
        <taxon>Ananas</taxon>
    </lineage>
</organism>
<protein>
    <recommendedName>
        <fullName evidence="2">Ubiquitin-like domain-containing protein</fullName>
    </recommendedName>
</protein>
<dbReference type="SUPFAM" id="SSF54236">
    <property type="entry name" value="Ubiquitin-like"/>
    <property type="match status" value="1"/>
</dbReference>
<dbReference type="GO" id="GO:0005654">
    <property type="term" value="C:nucleoplasm"/>
    <property type="evidence" value="ECO:0007669"/>
    <property type="project" value="TreeGrafter"/>
</dbReference>
<dbReference type="GO" id="GO:0043130">
    <property type="term" value="F:ubiquitin binding"/>
    <property type="evidence" value="ECO:0007669"/>
    <property type="project" value="TreeGrafter"/>
</dbReference>
<dbReference type="PROSITE" id="PS50053">
    <property type="entry name" value="UBIQUITIN_2"/>
    <property type="match status" value="1"/>
</dbReference>
<dbReference type="PANTHER" id="PTHR10621">
    <property type="entry name" value="UV EXCISION REPAIR PROTEIN RAD23"/>
    <property type="match status" value="1"/>
</dbReference>
<evidence type="ECO:0000259" key="2">
    <source>
        <dbReference type="PROSITE" id="PS50053"/>
    </source>
</evidence>
<keyword evidence="1" id="KW-0812">Transmembrane</keyword>
<dbReference type="Gene3D" id="3.10.20.90">
    <property type="entry name" value="Phosphatidylinositol 3-kinase Catalytic Subunit, Chain A, domain 1"/>
    <property type="match status" value="1"/>
</dbReference>
<dbReference type="InterPro" id="IPR029071">
    <property type="entry name" value="Ubiquitin-like_domsf"/>
</dbReference>
<dbReference type="SMART" id="SM00213">
    <property type="entry name" value="UBQ"/>
    <property type="match status" value="1"/>
</dbReference>
<dbReference type="Pfam" id="PF00240">
    <property type="entry name" value="ubiquitin"/>
    <property type="match status" value="1"/>
</dbReference>
<dbReference type="InterPro" id="IPR000626">
    <property type="entry name" value="Ubiquitin-like_dom"/>
</dbReference>
<evidence type="ECO:0000256" key="1">
    <source>
        <dbReference type="SAM" id="Phobius"/>
    </source>
</evidence>
<dbReference type="GO" id="GO:0005829">
    <property type="term" value="C:cytosol"/>
    <property type="evidence" value="ECO:0007669"/>
    <property type="project" value="TreeGrafter"/>
</dbReference>
<proteinExistence type="predicted"/>
<name>A0A6V7NLE0_ANACO</name>
<evidence type="ECO:0000313" key="3">
    <source>
        <dbReference type="EMBL" id="CAD1819174.1"/>
    </source>
</evidence>
<sequence>MRVGVEILTGRFFNVEVEEEATVEVLKKEIASKEETLHENRLILMLSNGRLMRDDRRTLAMYGVTEGSIIYLFFTSLGSSHYPSWFTYFEDFVTFYVREC</sequence>
<feature type="domain" description="Ubiquitin-like" evidence="2">
    <location>
        <begin position="1"/>
        <end position="79"/>
    </location>
</feature>
<feature type="transmembrane region" description="Helical" evidence="1">
    <location>
        <begin position="59"/>
        <end position="78"/>
    </location>
</feature>
<dbReference type="EMBL" id="LR862139">
    <property type="protein sequence ID" value="CAD1819174.1"/>
    <property type="molecule type" value="Genomic_DNA"/>
</dbReference>
<dbReference type="GO" id="GO:0070628">
    <property type="term" value="F:proteasome binding"/>
    <property type="evidence" value="ECO:0007669"/>
    <property type="project" value="TreeGrafter"/>
</dbReference>
<dbReference type="GO" id="GO:0043161">
    <property type="term" value="P:proteasome-mediated ubiquitin-dependent protein catabolic process"/>
    <property type="evidence" value="ECO:0007669"/>
    <property type="project" value="TreeGrafter"/>
</dbReference>
<accession>A0A6V7NLE0</accession>
<keyword evidence="1" id="KW-1133">Transmembrane helix</keyword>
<dbReference type="PANTHER" id="PTHR10621:SF61">
    <property type="entry name" value="UBIQUITIN FAMILY PROTEIN"/>
    <property type="match status" value="1"/>
</dbReference>
<dbReference type="AlphaFoldDB" id="A0A6V7NLE0"/>
<dbReference type="GO" id="GO:0031593">
    <property type="term" value="F:polyubiquitin modification-dependent protein binding"/>
    <property type="evidence" value="ECO:0007669"/>
    <property type="project" value="TreeGrafter"/>
</dbReference>
<gene>
    <name evidence="3" type="ORF">CB5_LOCUS2385</name>
</gene>